<dbReference type="InterPro" id="IPR036291">
    <property type="entry name" value="NAD(P)-bd_dom_sf"/>
</dbReference>
<dbReference type="RefSeq" id="XP_009841561.1">
    <property type="nucleotide sequence ID" value="XM_009843259.1"/>
</dbReference>
<dbReference type="GO" id="GO:0031966">
    <property type="term" value="C:mitochondrial membrane"/>
    <property type="evidence" value="ECO:0007669"/>
    <property type="project" value="TreeGrafter"/>
</dbReference>
<dbReference type="CDD" id="cd07993">
    <property type="entry name" value="LPLAT_DHAPAT-like"/>
    <property type="match status" value="1"/>
</dbReference>
<comment type="similarity">
    <text evidence="2">Belongs to the GPAT/DAPAT family.</text>
</comment>
<protein>
    <recommendedName>
        <fullName evidence="6">Phospholipid/glycerol acyltransferase domain-containing protein</fullName>
    </recommendedName>
</protein>
<dbReference type="GeneID" id="20817233"/>
<dbReference type="GO" id="GO:0008654">
    <property type="term" value="P:phospholipid biosynthetic process"/>
    <property type="evidence" value="ECO:0007669"/>
    <property type="project" value="TreeGrafter"/>
</dbReference>
<dbReference type="GO" id="GO:0006631">
    <property type="term" value="P:fatty acid metabolic process"/>
    <property type="evidence" value="ECO:0007669"/>
    <property type="project" value="TreeGrafter"/>
</dbReference>
<dbReference type="InterPro" id="IPR022284">
    <property type="entry name" value="GPAT/DHAPAT"/>
</dbReference>
<dbReference type="PANTHER" id="PTHR12563">
    <property type="entry name" value="GLYCEROL-3-PHOSPHATE ACYLTRANSFERASE"/>
    <property type="match status" value="1"/>
</dbReference>
<dbReference type="AlphaFoldDB" id="W4FPY0"/>
<dbReference type="SUPFAM" id="SSF69593">
    <property type="entry name" value="Glycerol-3-phosphate (1)-acyltransferase"/>
    <property type="match status" value="1"/>
</dbReference>
<evidence type="ECO:0000259" key="6">
    <source>
        <dbReference type="SMART" id="SM00563"/>
    </source>
</evidence>
<dbReference type="CDD" id="cd05236">
    <property type="entry name" value="FAR-N_SDR_e"/>
    <property type="match status" value="1"/>
</dbReference>
<keyword evidence="4" id="KW-0472">Membrane</keyword>
<dbReference type="CDD" id="cd09071">
    <property type="entry name" value="FAR_C"/>
    <property type="match status" value="1"/>
</dbReference>
<dbReference type="VEuPathDB" id="FungiDB:H257_15237"/>
<evidence type="ECO:0000256" key="2">
    <source>
        <dbReference type="ARBA" id="ARBA00007937"/>
    </source>
</evidence>
<dbReference type="Pfam" id="PF03015">
    <property type="entry name" value="Sterile"/>
    <property type="match status" value="1"/>
</dbReference>
<dbReference type="Gene3D" id="3.40.50.720">
    <property type="entry name" value="NAD(P)-binding Rossmann-like Domain"/>
    <property type="match status" value="1"/>
</dbReference>
<gene>
    <name evidence="7" type="ORF">H257_15237</name>
</gene>
<dbReference type="GO" id="GO:0004366">
    <property type="term" value="F:glycerol-3-phosphate O-acyltransferase activity"/>
    <property type="evidence" value="ECO:0007669"/>
    <property type="project" value="TreeGrafter"/>
</dbReference>
<dbReference type="SUPFAM" id="SSF51735">
    <property type="entry name" value="NAD(P)-binding Rossmann-fold domains"/>
    <property type="match status" value="1"/>
</dbReference>
<name>W4FPY0_APHAT</name>
<evidence type="ECO:0000313" key="7">
    <source>
        <dbReference type="EMBL" id="ETV68884.1"/>
    </source>
</evidence>
<dbReference type="InterPro" id="IPR013120">
    <property type="entry name" value="FAR_NAD-bd"/>
</dbReference>
<reference evidence="7" key="1">
    <citation type="submission" date="2013-12" db="EMBL/GenBank/DDBJ databases">
        <title>The Genome Sequence of Aphanomyces astaci APO3.</title>
        <authorList>
            <consortium name="The Broad Institute Genomics Platform"/>
            <person name="Russ C."/>
            <person name="Tyler B."/>
            <person name="van West P."/>
            <person name="Dieguez-Uribeondo J."/>
            <person name="Young S.K."/>
            <person name="Zeng Q."/>
            <person name="Gargeya S."/>
            <person name="Fitzgerald M."/>
            <person name="Abouelleil A."/>
            <person name="Alvarado L."/>
            <person name="Chapman S.B."/>
            <person name="Gainer-Dewar J."/>
            <person name="Goldberg J."/>
            <person name="Griggs A."/>
            <person name="Gujja S."/>
            <person name="Hansen M."/>
            <person name="Howarth C."/>
            <person name="Imamovic A."/>
            <person name="Ireland A."/>
            <person name="Larimer J."/>
            <person name="McCowan C."/>
            <person name="Murphy C."/>
            <person name="Pearson M."/>
            <person name="Poon T.W."/>
            <person name="Priest M."/>
            <person name="Roberts A."/>
            <person name="Saif S."/>
            <person name="Shea T."/>
            <person name="Sykes S."/>
            <person name="Wortman J."/>
            <person name="Nusbaum C."/>
            <person name="Birren B."/>
        </authorList>
    </citation>
    <scope>NUCLEOTIDE SEQUENCE [LARGE SCALE GENOMIC DNA]</scope>
    <source>
        <strain evidence="7">APO3</strain>
    </source>
</reference>
<dbReference type="SMART" id="SM00563">
    <property type="entry name" value="PlsC"/>
    <property type="match status" value="1"/>
</dbReference>
<dbReference type="InterPro" id="IPR002123">
    <property type="entry name" value="Plipid/glycerol_acylTrfase"/>
</dbReference>
<evidence type="ECO:0000256" key="3">
    <source>
        <dbReference type="ARBA" id="ARBA00022679"/>
    </source>
</evidence>
<evidence type="ECO:0000256" key="4">
    <source>
        <dbReference type="ARBA" id="ARBA00023136"/>
    </source>
</evidence>
<keyword evidence="5" id="KW-0012">Acyltransferase</keyword>
<evidence type="ECO:0000256" key="5">
    <source>
        <dbReference type="ARBA" id="ARBA00023315"/>
    </source>
</evidence>
<dbReference type="EMBL" id="KI913181">
    <property type="protein sequence ID" value="ETV68884.1"/>
    <property type="molecule type" value="Genomic_DNA"/>
</dbReference>
<evidence type="ECO:0000256" key="1">
    <source>
        <dbReference type="ARBA" id="ARBA00004184"/>
    </source>
</evidence>
<dbReference type="GO" id="GO:0012505">
    <property type="term" value="C:endomembrane system"/>
    <property type="evidence" value="ECO:0007669"/>
    <property type="project" value="UniProtKB-SubCell"/>
</dbReference>
<dbReference type="GO" id="GO:0006072">
    <property type="term" value="P:glycerol-3-phosphate metabolic process"/>
    <property type="evidence" value="ECO:0007669"/>
    <property type="project" value="TreeGrafter"/>
</dbReference>
<comment type="subcellular location">
    <subcellularLocation>
        <location evidence="1">Endomembrane system</location>
        <topology evidence="1">Peripheral membrane protein</topology>
    </subcellularLocation>
</comment>
<dbReference type="Pfam" id="PF07993">
    <property type="entry name" value="NAD_binding_4"/>
    <property type="match status" value="1"/>
</dbReference>
<keyword evidence="3" id="KW-0808">Transferase</keyword>
<dbReference type="Pfam" id="PF19277">
    <property type="entry name" value="GPAT_C"/>
    <property type="match status" value="1"/>
</dbReference>
<dbReference type="InterPro" id="IPR045520">
    <property type="entry name" value="GPAT/DHAPAT_C"/>
</dbReference>
<dbReference type="PANTHER" id="PTHR12563:SF17">
    <property type="entry name" value="DIHYDROXYACETONE PHOSPHATE ACYLTRANSFERASE"/>
    <property type="match status" value="1"/>
</dbReference>
<dbReference type="InterPro" id="IPR033640">
    <property type="entry name" value="FAR_C"/>
</dbReference>
<accession>W4FPY0</accession>
<dbReference type="InterPro" id="IPR041728">
    <property type="entry name" value="GPAT/DHAPAT_LPLAT"/>
</dbReference>
<dbReference type="OrthoDB" id="429813at2759"/>
<sequence length="1206" mass="134414">MPDDDVTPHIQSTSMEQFYAGKGLFVTGGTGFIGKTLIEKLLRSTPDIDKIYVMVRPKKGRSAHDRLESDIISSPIFNRLRAERPADFDSFIRSKLVAIGGDINSASLGMSAQDAQLLIDRVNVVVHSAASVSFNEPLDVAVEMNTLGAMYMLSFSKQIKRLVAYVHVSTAYVNSNRRNCTLLEKIYPLDFDVEAAIDAVTKASSTEDIEKLHLNLIGTYPNTYTLTKSMAEHMLAKHRAHVPLVLLRPTIVGASWKEPIPGWVDQLAAAGAIFLAGGMGLLTILPGDPRSIADIVPVDFVVNAILLSAFAKAKEPTGAAPLIVHSGTSDPREQPLRWRVPIGTVSSYFQQNPPDKGLSRPSFTMFPSHQLFQINWFLRYTLPSSAYSTIANASGNVHHMNQASRLWKLTWRARQLVEIFKPFTENQWVFSADGLQTLRAMPEYNSTHWCCDANDVMWERYLLNYSVGLKKWLLHEDVIDVDIEGVQHTEMALSTERMLAWDPDHHAISFPGLLPDMSWAFTSSRKPGYTKAGIWGRFMGLTGWKEGAHHEATYVPRVPADPLSAIKHHVLHSQAVQTVIENAEKAAPNKEVRALMEAQVLEMLSKMAATVNYKSVRVAGWLLRKVWRQMYDKIIVDEGGLETIRNLVKAREGPLVLIPTHRSYIDFLMMTYLFFAYNIPVPHIFAGEDFLNMGPMTQVLREGGAFFVRRSFKDDALYTAVFSEYTQYLLTKGHTVEFFLEGTRSRSGKQLPPQFGMLSTVVKCFEAGRVDNIHIVPVTIDYDKPVELSVHQKELLGEGKVKESVGALLKSYQVLRQDFGSVSVRFGSPIHLKQFVATYKAAPPVDAKTGSTVSLVTDLAYSVTDAMIQRATCTPCHLVATILLMFRNGVSKEQLIVQTNWLRTEIVARGGRVLGSQGRTPAAMTERALTLLGNLIFWRRSNLVEPAITNREQYSNMIGLGYYRNKILHWFYKEGVVACTFHALSTNNNQGSAMASSGCNKDTLLQHALFLHELLAVEFVRKEYVDSRSELDGALTTLTQRRVFAVEGANATPTVVLTDDSQPTLSLLCAVLWPFIDSYWVAVTSLLAIKAGEGIPPKALVKRMQWLAETMYHDRIIAYYESCSMETLTNALTILTTWGVVQVGNETKGQLKHKISVIRLTEQYRTGTALEDLASKIGAFRKLPLGGPQSMDLAALVTEFPSLSKL</sequence>
<dbReference type="Pfam" id="PF01553">
    <property type="entry name" value="Acyltransferase"/>
    <property type="match status" value="1"/>
</dbReference>
<organism evidence="7">
    <name type="scientific">Aphanomyces astaci</name>
    <name type="common">Crayfish plague agent</name>
    <dbReference type="NCBI Taxonomy" id="112090"/>
    <lineage>
        <taxon>Eukaryota</taxon>
        <taxon>Sar</taxon>
        <taxon>Stramenopiles</taxon>
        <taxon>Oomycota</taxon>
        <taxon>Saprolegniomycetes</taxon>
        <taxon>Saprolegniales</taxon>
        <taxon>Verrucalvaceae</taxon>
        <taxon>Aphanomyces</taxon>
    </lineage>
</organism>
<feature type="domain" description="Phospholipid/glycerol acyltransferase" evidence="6">
    <location>
        <begin position="655"/>
        <end position="783"/>
    </location>
</feature>
<dbReference type="GO" id="GO:0019432">
    <property type="term" value="P:triglyceride biosynthetic process"/>
    <property type="evidence" value="ECO:0007669"/>
    <property type="project" value="TreeGrafter"/>
</dbReference>
<dbReference type="STRING" id="112090.W4FPY0"/>
<proteinExistence type="inferred from homology"/>